<accession>A0A392QQR4</accession>
<organism evidence="1 2">
    <name type="scientific">Trifolium medium</name>
    <dbReference type="NCBI Taxonomy" id="97028"/>
    <lineage>
        <taxon>Eukaryota</taxon>
        <taxon>Viridiplantae</taxon>
        <taxon>Streptophyta</taxon>
        <taxon>Embryophyta</taxon>
        <taxon>Tracheophyta</taxon>
        <taxon>Spermatophyta</taxon>
        <taxon>Magnoliopsida</taxon>
        <taxon>eudicotyledons</taxon>
        <taxon>Gunneridae</taxon>
        <taxon>Pentapetalae</taxon>
        <taxon>rosids</taxon>
        <taxon>fabids</taxon>
        <taxon>Fabales</taxon>
        <taxon>Fabaceae</taxon>
        <taxon>Papilionoideae</taxon>
        <taxon>50 kb inversion clade</taxon>
        <taxon>NPAAA clade</taxon>
        <taxon>Hologalegina</taxon>
        <taxon>IRL clade</taxon>
        <taxon>Trifolieae</taxon>
        <taxon>Trifolium</taxon>
    </lineage>
</organism>
<protein>
    <submittedName>
        <fullName evidence="1">Uncharacterized protein</fullName>
    </submittedName>
</protein>
<feature type="non-terminal residue" evidence="1">
    <location>
        <position position="27"/>
    </location>
</feature>
<keyword evidence="2" id="KW-1185">Reference proteome</keyword>
<dbReference type="AlphaFoldDB" id="A0A392QQR4"/>
<name>A0A392QQR4_9FABA</name>
<dbReference type="EMBL" id="LXQA010151869">
    <property type="protein sequence ID" value="MCI26212.1"/>
    <property type="molecule type" value="Genomic_DNA"/>
</dbReference>
<reference evidence="1 2" key="1">
    <citation type="journal article" date="2018" name="Front. Plant Sci.">
        <title>Red Clover (Trifolium pratense) and Zigzag Clover (T. medium) - A Picture of Genomic Similarities and Differences.</title>
        <authorList>
            <person name="Dluhosova J."/>
            <person name="Istvanek J."/>
            <person name="Nedelnik J."/>
            <person name="Repkova J."/>
        </authorList>
    </citation>
    <scope>NUCLEOTIDE SEQUENCE [LARGE SCALE GENOMIC DNA]</scope>
    <source>
        <strain evidence="2">cv. 10/8</strain>
        <tissue evidence="1">Leaf</tissue>
    </source>
</reference>
<evidence type="ECO:0000313" key="1">
    <source>
        <dbReference type="EMBL" id="MCI26212.1"/>
    </source>
</evidence>
<evidence type="ECO:0000313" key="2">
    <source>
        <dbReference type="Proteomes" id="UP000265520"/>
    </source>
</evidence>
<dbReference type="Proteomes" id="UP000265520">
    <property type="component" value="Unassembled WGS sequence"/>
</dbReference>
<proteinExistence type="predicted"/>
<sequence length="27" mass="2919">MSLVAVVTKPKALFGSVVCDGIEWNRV</sequence>
<comment type="caution">
    <text evidence="1">The sequence shown here is derived from an EMBL/GenBank/DDBJ whole genome shotgun (WGS) entry which is preliminary data.</text>
</comment>